<dbReference type="AlphaFoldDB" id="X1CKA9"/>
<dbReference type="EMBL" id="BART01016665">
    <property type="protein sequence ID" value="GAG84636.1"/>
    <property type="molecule type" value="Genomic_DNA"/>
</dbReference>
<evidence type="ECO:0000313" key="1">
    <source>
        <dbReference type="EMBL" id="GAG84636.1"/>
    </source>
</evidence>
<gene>
    <name evidence="1" type="ORF">S01H4_31985</name>
</gene>
<accession>X1CKA9</accession>
<proteinExistence type="predicted"/>
<feature type="non-terminal residue" evidence="1">
    <location>
        <position position="1"/>
    </location>
</feature>
<organism evidence="1">
    <name type="scientific">marine sediment metagenome</name>
    <dbReference type="NCBI Taxonomy" id="412755"/>
    <lineage>
        <taxon>unclassified sequences</taxon>
        <taxon>metagenomes</taxon>
        <taxon>ecological metagenomes</taxon>
    </lineage>
</organism>
<protein>
    <submittedName>
        <fullName evidence="1">Uncharacterized protein</fullName>
    </submittedName>
</protein>
<reference evidence="1" key="1">
    <citation type="journal article" date="2014" name="Front. Microbiol.">
        <title>High frequency of phylogenetically diverse reductive dehalogenase-homologous genes in deep subseafloor sedimentary metagenomes.</title>
        <authorList>
            <person name="Kawai M."/>
            <person name="Futagami T."/>
            <person name="Toyoda A."/>
            <person name="Takaki Y."/>
            <person name="Nishi S."/>
            <person name="Hori S."/>
            <person name="Arai W."/>
            <person name="Tsubouchi T."/>
            <person name="Morono Y."/>
            <person name="Uchiyama I."/>
            <person name="Ito T."/>
            <person name="Fujiyama A."/>
            <person name="Inagaki F."/>
            <person name="Takami H."/>
        </authorList>
    </citation>
    <scope>NUCLEOTIDE SEQUENCE</scope>
    <source>
        <strain evidence="1">Expedition CK06-06</strain>
    </source>
</reference>
<sequence length="60" mass="6937">NGTNFSFADGHSEYYKWRNKATIELADDPAQNPSWVNLSAEDSAEDYDWLVKGLFGRLYY</sequence>
<comment type="caution">
    <text evidence="1">The sequence shown here is derived from an EMBL/GenBank/DDBJ whole genome shotgun (WGS) entry which is preliminary data.</text>
</comment>
<name>X1CKA9_9ZZZZ</name>